<dbReference type="PANTHER" id="PTHR42756:SF1">
    <property type="entry name" value="TRANSCRIPTIONAL REPRESSOR OF EMRAB OPERON"/>
    <property type="match status" value="1"/>
</dbReference>
<dbReference type="PROSITE" id="PS50995">
    <property type="entry name" value="HTH_MARR_2"/>
    <property type="match status" value="1"/>
</dbReference>
<dbReference type="AlphaFoldDB" id="A0A378MG84"/>
<keyword evidence="2" id="KW-0238">DNA-binding</keyword>
<evidence type="ECO:0000259" key="4">
    <source>
        <dbReference type="PROSITE" id="PS50995"/>
    </source>
</evidence>
<evidence type="ECO:0000313" key="5">
    <source>
        <dbReference type="EMBL" id="STY45291.1"/>
    </source>
</evidence>
<evidence type="ECO:0000256" key="1">
    <source>
        <dbReference type="ARBA" id="ARBA00023015"/>
    </source>
</evidence>
<dbReference type="SUPFAM" id="SSF46785">
    <property type="entry name" value="Winged helix' DNA-binding domain"/>
    <property type="match status" value="1"/>
</dbReference>
<dbReference type="Proteomes" id="UP000254879">
    <property type="component" value="Unassembled WGS sequence"/>
</dbReference>
<reference evidence="5 6" key="1">
    <citation type="submission" date="2018-06" db="EMBL/GenBank/DDBJ databases">
        <authorList>
            <consortium name="Pathogen Informatics"/>
            <person name="Doyle S."/>
        </authorList>
    </citation>
    <scope>NUCLEOTIDE SEQUENCE [LARGE SCALE GENOMIC DNA]</scope>
    <source>
        <strain evidence="6">NCTC 10815</strain>
    </source>
</reference>
<dbReference type="Pfam" id="PF01047">
    <property type="entry name" value="MarR"/>
    <property type="match status" value="1"/>
</dbReference>
<dbReference type="Gene3D" id="1.10.10.10">
    <property type="entry name" value="Winged helix-like DNA-binding domain superfamily/Winged helix DNA-binding domain"/>
    <property type="match status" value="1"/>
</dbReference>
<feature type="domain" description="HTH marR-type" evidence="4">
    <location>
        <begin position="1"/>
        <end position="151"/>
    </location>
</feature>
<dbReference type="RefSeq" id="WP_003757865.1">
    <property type="nucleotide sequence ID" value="NZ_CABKNG010000002.1"/>
</dbReference>
<gene>
    <name evidence="5" type="primary">slyA</name>
    <name evidence="5" type="ORF">NCTC10815_02666</name>
</gene>
<dbReference type="InterPro" id="IPR036390">
    <property type="entry name" value="WH_DNA-bd_sf"/>
</dbReference>
<name>A0A378MG84_LISGR</name>
<evidence type="ECO:0000256" key="3">
    <source>
        <dbReference type="ARBA" id="ARBA00023163"/>
    </source>
</evidence>
<sequence length="154" mass="17695">MNEFPSHFRENADASIGFSFIRVYNLWHRKIKSELQKIELTHPQFVILATLGYLEQFNTEITQINISQNADMDVMTVSTILKNMENKQWIIRFPSEKDTRAKAVSLTEKGSGKLAAALPVVERIDSQFFGKLAEKQMEFNQLLHIFLEGGTDDD</sequence>
<evidence type="ECO:0000256" key="2">
    <source>
        <dbReference type="ARBA" id="ARBA00023125"/>
    </source>
</evidence>
<dbReference type="EMBL" id="UGPG01000001">
    <property type="protein sequence ID" value="STY45291.1"/>
    <property type="molecule type" value="Genomic_DNA"/>
</dbReference>
<evidence type="ECO:0000313" key="6">
    <source>
        <dbReference type="Proteomes" id="UP000254879"/>
    </source>
</evidence>
<proteinExistence type="predicted"/>
<dbReference type="GO" id="GO:0003700">
    <property type="term" value="F:DNA-binding transcription factor activity"/>
    <property type="evidence" value="ECO:0007669"/>
    <property type="project" value="InterPro"/>
</dbReference>
<dbReference type="InterPro" id="IPR036388">
    <property type="entry name" value="WH-like_DNA-bd_sf"/>
</dbReference>
<dbReference type="GO" id="GO:0003677">
    <property type="term" value="F:DNA binding"/>
    <property type="evidence" value="ECO:0007669"/>
    <property type="project" value="UniProtKB-KW"/>
</dbReference>
<keyword evidence="1" id="KW-0805">Transcription regulation</keyword>
<dbReference type="PANTHER" id="PTHR42756">
    <property type="entry name" value="TRANSCRIPTIONAL REGULATOR, MARR"/>
    <property type="match status" value="1"/>
</dbReference>
<dbReference type="InterPro" id="IPR000835">
    <property type="entry name" value="HTH_MarR-typ"/>
</dbReference>
<dbReference type="SMART" id="SM00347">
    <property type="entry name" value="HTH_MARR"/>
    <property type="match status" value="1"/>
</dbReference>
<accession>A0A378MG84</accession>
<keyword evidence="3" id="KW-0804">Transcription</keyword>
<protein>
    <submittedName>
        <fullName evidence="5">Salmolysin</fullName>
    </submittedName>
</protein>
<organism evidence="5 6">
    <name type="scientific">Listeria grayi</name>
    <name type="common">Listeria murrayi</name>
    <dbReference type="NCBI Taxonomy" id="1641"/>
    <lineage>
        <taxon>Bacteria</taxon>
        <taxon>Bacillati</taxon>
        <taxon>Bacillota</taxon>
        <taxon>Bacilli</taxon>
        <taxon>Bacillales</taxon>
        <taxon>Listeriaceae</taxon>
        <taxon>Listeria</taxon>
    </lineage>
</organism>